<dbReference type="AlphaFoldDB" id="A0A0K3CBM9"/>
<dbReference type="Proteomes" id="UP000199069">
    <property type="component" value="Unassembled WGS sequence"/>
</dbReference>
<accession>A0A0K3CBM9</accession>
<name>A0A0K3CBM9_RHOTO</name>
<organism evidence="1 2">
    <name type="scientific">Rhodotorula toruloides</name>
    <name type="common">Yeast</name>
    <name type="synonym">Rhodosporidium toruloides</name>
    <dbReference type="NCBI Taxonomy" id="5286"/>
    <lineage>
        <taxon>Eukaryota</taxon>
        <taxon>Fungi</taxon>
        <taxon>Dikarya</taxon>
        <taxon>Basidiomycota</taxon>
        <taxon>Pucciniomycotina</taxon>
        <taxon>Microbotryomycetes</taxon>
        <taxon>Sporidiobolales</taxon>
        <taxon>Sporidiobolaceae</taxon>
        <taxon>Rhodotorula</taxon>
    </lineage>
</organism>
<proteinExistence type="predicted"/>
<evidence type="ECO:0000313" key="2">
    <source>
        <dbReference type="Proteomes" id="UP000199069"/>
    </source>
</evidence>
<sequence length="1028" mass="117255">CVGPHTCSDRYYDCFQGSHDRIYPYDRFPRRPPSSSPSARRIRLLDQDHPQSTPCACLDSVPTEVKSRIAELCWLQDKWWHKYNEHMHKQFAYEADDSDEESEYSPFLSLHDEIAKRYGQSLSQLALLSRGWADVTAPFRFQTVKVSRSGRPVFRQRIALRHAHHVRKIDFDELDMSQFSVFLSYLRGFINVKNVVVGTPEIAEFCRKAMVEENPYRMDEAQLMASSQLRQMFGQLESLRYACPPPHLLPTFQLAASTLTSFGMRIAEAATDMGILSQVLKSARRLRTLSLDAADCEPDFTNLPPLSEMTWPALTRMSFKAKRINPSFAGFLLDHQTSTQSLSLEWTEEPFEDDNPTFTFPPSSSFPLLYSLELLEGGVSALFPLLASIKHSTLPVLRLLTVVPKYSNLDDPGTQVETSTHLNAILERYNGQGPAVYSYESSSPLCAYELYAHHLKLTYGRGQLVRTPVTPYPHTAFHDPDPDDFDLLKGLDLLKQPMANTMDFLASWYQPGRARASSSDGLRTATSLTIPSLNGCRFISSCSPDPPTRLPNEVKSRIAEFCYRQDEWWREYAIVSEQFSTLDSDEADEFNDLRCKIEQKYGRSLGALSECSREWAQLTAPFRFRTLKMSKTSARVFRLRVVSLYGHLVRTVIVDEPDDAKLVDFIGHMPQLPSASRLVVTQRSFAHLLRKISRDRQYYDSDSENEDEFLVRPAIRRLMSQISSHDLQIPVILSAFRAILDLSARNLVTLAIWVIEPNSAIEEIASVLRMASSLQDLAIDATGCAVNWAALQPGEANAWPALRRLSVTVDEYDSAFTPFLAKFSHTLEALRLVWSGLSERNNVRFAFTTPYTFHKLRRIEVLACETEDFEELADSIIPDHLPELRDVHLCLSFAPGTIEELDETPIPDAARGILRRYRPIRPLSLRYFSHDKTIPPPCASRMHKFAKHGADVQLDALSPYPHYIFAEPTESFSSYCSTATDFRRPLRKAMRFLNDWYQRVEEDDDPLEHARLAYALRIVELERVAQTC</sequence>
<gene>
    <name evidence="1" type="primary">FGENESH: predicted gene_5.570</name>
    <name evidence="1" type="ORF">BN2166_0030250</name>
</gene>
<protein>
    <submittedName>
        <fullName evidence="1">FGENESH: predicted gene_5.570 protein</fullName>
    </submittedName>
</protein>
<feature type="non-terminal residue" evidence="1">
    <location>
        <position position="1"/>
    </location>
</feature>
<dbReference type="EMBL" id="CWKI01000005">
    <property type="protein sequence ID" value="CTR07164.1"/>
    <property type="molecule type" value="Genomic_DNA"/>
</dbReference>
<evidence type="ECO:0000313" key="1">
    <source>
        <dbReference type="EMBL" id="CTR07164.1"/>
    </source>
</evidence>
<keyword evidence="2" id="KW-1185">Reference proteome</keyword>
<reference evidence="1 2" key="1">
    <citation type="submission" date="2015-07" db="EMBL/GenBank/DDBJ databases">
        <authorList>
            <person name="Cajimat M.N.B."/>
            <person name="Milazzo M.L."/>
            <person name="Fulhorst C.F."/>
        </authorList>
    </citation>
    <scope>NUCLEOTIDE SEQUENCE [LARGE SCALE GENOMIC DNA]</scope>
    <source>
        <strain evidence="1">Single colony</strain>
    </source>
</reference>